<dbReference type="PANTHER" id="PTHR43003">
    <property type="entry name" value="DNA-3-METHYLADENINE GLYCOSYLASE"/>
    <property type="match status" value="1"/>
</dbReference>
<evidence type="ECO:0000256" key="4">
    <source>
        <dbReference type="ARBA" id="ARBA00023204"/>
    </source>
</evidence>
<evidence type="ECO:0000256" key="3">
    <source>
        <dbReference type="ARBA" id="ARBA00022763"/>
    </source>
</evidence>
<gene>
    <name evidence="6" type="ORF">EDM58_07140</name>
</gene>
<dbReference type="GO" id="GO:0043916">
    <property type="term" value="F:DNA-7-methylguanine glycosylase activity"/>
    <property type="evidence" value="ECO:0007669"/>
    <property type="project" value="TreeGrafter"/>
</dbReference>
<evidence type="ECO:0000256" key="2">
    <source>
        <dbReference type="ARBA" id="ARBA00012000"/>
    </source>
</evidence>
<evidence type="ECO:0000313" key="6">
    <source>
        <dbReference type="EMBL" id="RNB81893.1"/>
    </source>
</evidence>
<dbReference type="InterPro" id="IPR051912">
    <property type="entry name" value="Alkylbase_DNA_Glycosylase/TA"/>
</dbReference>
<dbReference type="GO" id="GO:0005737">
    <property type="term" value="C:cytoplasm"/>
    <property type="evidence" value="ECO:0007669"/>
    <property type="project" value="TreeGrafter"/>
</dbReference>
<comment type="catalytic activity">
    <reaction evidence="1">
        <text>Hydrolysis of alkylated DNA, releasing 3-methyladenine, 3-methylguanine, 7-methylguanine and 7-methyladenine.</text>
        <dbReference type="EC" id="3.2.2.21"/>
    </reaction>
</comment>
<dbReference type="SMART" id="SM00478">
    <property type="entry name" value="ENDO3c"/>
    <property type="match status" value="1"/>
</dbReference>
<dbReference type="GO" id="GO:0006285">
    <property type="term" value="P:base-excision repair, AP site formation"/>
    <property type="evidence" value="ECO:0007669"/>
    <property type="project" value="TreeGrafter"/>
</dbReference>
<protein>
    <recommendedName>
        <fullName evidence="2">DNA-3-methyladenine glycosylase II</fullName>
        <ecNumber evidence="2">3.2.2.21</ecNumber>
    </recommendedName>
</protein>
<dbReference type="GO" id="GO:0006307">
    <property type="term" value="P:DNA alkylation repair"/>
    <property type="evidence" value="ECO:0007669"/>
    <property type="project" value="TreeGrafter"/>
</dbReference>
<dbReference type="AlphaFoldDB" id="A0A3M8D1W2"/>
<accession>A0A3M8D1W2</accession>
<evidence type="ECO:0000313" key="7">
    <source>
        <dbReference type="Proteomes" id="UP000281915"/>
    </source>
</evidence>
<evidence type="ECO:0000256" key="1">
    <source>
        <dbReference type="ARBA" id="ARBA00000086"/>
    </source>
</evidence>
<dbReference type="PANTHER" id="PTHR43003:SF5">
    <property type="entry name" value="DNA-3-METHYLADENINE GLYCOSYLASE"/>
    <property type="match status" value="1"/>
</dbReference>
<keyword evidence="4" id="KW-0234">DNA repair</keyword>
<dbReference type="CDD" id="cd00056">
    <property type="entry name" value="ENDO3c"/>
    <property type="match status" value="1"/>
</dbReference>
<keyword evidence="3" id="KW-0227">DNA damage</keyword>
<name>A0A3M8D1W2_9BACL</name>
<dbReference type="EC" id="3.2.2.21" evidence="2"/>
<dbReference type="Gene3D" id="1.10.1670.40">
    <property type="match status" value="1"/>
</dbReference>
<dbReference type="Pfam" id="PF00730">
    <property type="entry name" value="HhH-GPD"/>
    <property type="match status" value="1"/>
</dbReference>
<dbReference type="InterPro" id="IPR011257">
    <property type="entry name" value="DNA_glycosylase"/>
</dbReference>
<dbReference type="EMBL" id="RHHT01000011">
    <property type="protein sequence ID" value="RNB81893.1"/>
    <property type="molecule type" value="Genomic_DNA"/>
</dbReference>
<dbReference type="Gene3D" id="1.10.340.30">
    <property type="entry name" value="Hypothetical protein, domain 2"/>
    <property type="match status" value="1"/>
</dbReference>
<dbReference type="GO" id="GO:0032993">
    <property type="term" value="C:protein-DNA complex"/>
    <property type="evidence" value="ECO:0007669"/>
    <property type="project" value="TreeGrafter"/>
</dbReference>
<feature type="domain" description="HhH-GPD" evidence="5">
    <location>
        <begin position="57"/>
        <end position="205"/>
    </location>
</feature>
<organism evidence="6 7">
    <name type="scientific">Brevibacillus panacihumi</name>
    <dbReference type="NCBI Taxonomy" id="497735"/>
    <lineage>
        <taxon>Bacteria</taxon>
        <taxon>Bacillati</taxon>
        <taxon>Bacillota</taxon>
        <taxon>Bacilli</taxon>
        <taxon>Bacillales</taxon>
        <taxon>Paenibacillaceae</taxon>
        <taxon>Brevibacillus</taxon>
    </lineage>
</organism>
<reference evidence="6 7" key="1">
    <citation type="submission" date="2018-10" db="EMBL/GenBank/DDBJ databases">
        <title>Phylogenomics of Brevibacillus.</title>
        <authorList>
            <person name="Dunlap C."/>
        </authorList>
    </citation>
    <scope>NUCLEOTIDE SEQUENCE [LARGE SCALE GENOMIC DNA]</scope>
    <source>
        <strain evidence="6 7">JCM 15085</strain>
    </source>
</reference>
<sequence length="205" mass="23205">MGTVRTKLFEYTQAEMDYLTKVDPQLGAAMARMGKIERVIIPDLFAALIHAIVGQLISAKAAATVWERMQKRLGEITPLNLTRHSTEDIQACGLTMKKANCIHAISSTIAEGAFLLEEIRDLPDREVIQKLTKLHGVGIWTAEMLLINCLERRDVVSWGDIAIRRGMMKLHGLDTITKEQFEKYRQRYSPLGSIASIYLWEISFD</sequence>
<evidence type="ECO:0000259" key="5">
    <source>
        <dbReference type="SMART" id="SM00478"/>
    </source>
</evidence>
<dbReference type="SUPFAM" id="SSF48150">
    <property type="entry name" value="DNA-glycosylase"/>
    <property type="match status" value="1"/>
</dbReference>
<proteinExistence type="predicted"/>
<dbReference type="GO" id="GO:0032131">
    <property type="term" value="F:alkylated DNA binding"/>
    <property type="evidence" value="ECO:0007669"/>
    <property type="project" value="TreeGrafter"/>
</dbReference>
<comment type="caution">
    <text evidence="6">The sequence shown here is derived from an EMBL/GenBank/DDBJ whole genome shotgun (WGS) entry which is preliminary data.</text>
</comment>
<dbReference type="Proteomes" id="UP000281915">
    <property type="component" value="Unassembled WGS sequence"/>
</dbReference>
<dbReference type="RefSeq" id="WP_122912718.1">
    <property type="nucleotide sequence ID" value="NZ_RHHT01000011.1"/>
</dbReference>
<dbReference type="InterPro" id="IPR003265">
    <property type="entry name" value="HhH-GPD_domain"/>
</dbReference>
<dbReference type="GO" id="GO:0008725">
    <property type="term" value="F:DNA-3-methyladenine glycosylase activity"/>
    <property type="evidence" value="ECO:0007669"/>
    <property type="project" value="TreeGrafter"/>
</dbReference>